<dbReference type="PANTHER" id="PTHR10491">
    <property type="entry name" value="DTDP-4-DEHYDRORHAMNOSE REDUCTASE"/>
    <property type="match status" value="1"/>
</dbReference>
<proteinExistence type="inferred from homology"/>
<name>A0A8X6T472_NEPPI</name>
<dbReference type="AlphaFoldDB" id="A0A8X6T472"/>
<protein>
    <recommendedName>
        <fullName evidence="3">Methionine adenosyltransferase 2 subunit beta</fullName>
    </recommendedName>
    <alternativeName>
        <fullName evidence="4">Methionine adenosyltransferase II beta</fullName>
    </alternativeName>
</protein>
<dbReference type="Gene3D" id="3.40.50.720">
    <property type="entry name" value="NAD(P)-binding Rossmann-like Domain"/>
    <property type="match status" value="1"/>
</dbReference>
<evidence type="ECO:0000313" key="9">
    <source>
        <dbReference type="Proteomes" id="UP000887013"/>
    </source>
</evidence>
<feature type="domain" description="RmlD-like substrate binding" evidence="7">
    <location>
        <begin position="53"/>
        <end position="340"/>
    </location>
</feature>
<sequence length="345" mass="39176">MDSVDEHNPNTIAIQETHFNPPDTLYISNYTFNCTDSYYRSGSTPNIRLLFTMNVLVTGASGLLGRAVSAEFNKHSWKVLGIALRRAKDDLVKLDLTDKEAVGNLIRDFKPHVIIHCAAERSPDKVERDYKAARKLNVCASRYLAQFAYEIKAVFVYISTDYVFNGEAPPYSEDAVPSPINAYGVSKFEGERNVAEVNPDCCILRIPILYGEEEYMEESAVSSLIKLLFEKEPIRVSNFERRYPSHTSDIAAIIYQLVEKKLEDPTINSVFHWCGSELYTKYEMTKIIATVFGRSSTHLIPDNHPSPGAARPKDTRLNCQRLESLGIHVHTRFTEGVQSFRKFFE</sequence>
<dbReference type="GO" id="GO:0048270">
    <property type="term" value="F:methionine adenosyltransferase regulator activity"/>
    <property type="evidence" value="ECO:0007669"/>
    <property type="project" value="TreeGrafter"/>
</dbReference>
<dbReference type="EMBL" id="BMAW01049735">
    <property type="protein sequence ID" value="GFS72251.1"/>
    <property type="molecule type" value="Genomic_DNA"/>
</dbReference>
<dbReference type="GO" id="GO:0006556">
    <property type="term" value="P:S-adenosylmethionine biosynthetic process"/>
    <property type="evidence" value="ECO:0007669"/>
    <property type="project" value="TreeGrafter"/>
</dbReference>
<dbReference type="InterPro" id="IPR029903">
    <property type="entry name" value="RmlD-like-bd"/>
</dbReference>
<evidence type="ECO:0000313" key="8">
    <source>
        <dbReference type="EMBL" id="GFS72251.1"/>
    </source>
</evidence>
<dbReference type="CDD" id="cd05254">
    <property type="entry name" value="dTDP_HR_like_SDR_e"/>
    <property type="match status" value="1"/>
</dbReference>
<dbReference type="Proteomes" id="UP000887013">
    <property type="component" value="Unassembled WGS sequence"/>
</dbReference>
<evidence type="ECO:0000259" key="7">
    <source>
        <dbReference type="Pfam" id="PF04321"/>
    </source>
</evidence>
<evidence type="ECO:0000256" key="5">
    <source>
        <dbReference type="ARBA" id="ARBA00045998"/>
    </source>
</evidence>
<accession>A0A8X6T472</accession>
<dbReference type="SUPFAM" id="SSF51735">
    <property type="entry name" value="NAD(P)-binding Rossmann-fold domains"/>
    <property type="match status" value="1"/>
</dbReference>
<dbReference type="GO" id="GO:0048269">
    <property type="term" value="C:methionine adenosyltransferase complex"/>
    <property type="evidence" value="ECO:0007669"/>
    <property type="project" value="TreeGrafter"/>
</dbReference>
<comment type="caution">
    <text evidence="8">The sequence shown here is derived from an EMBL/GenBank/DDBJ whole genome shotgun (WGS) entry which is preliminary data.</text>
</comment>
<evidence type="ECO:0000256" key="3">
    <source>
        <dbReference type="ARBA" id="ARBA00021596"/>
    </source>
</evidence>
<keyword evidence="9" id="KW-1185">Reference proteome</keyword>
<comment type="subunit">
    <text evidence="6">Heterotrimer; composed of a catalytic MAT2A homodimer that binds one regulatory MAT2B chain. Heterohexamer; composed of a central, catalytic MAT2A homotetramer flanked on either side by a regulatory MAT2B chain. NADP binding increases the affinity for MAT2A.</text>
</comment>
<comment type="function">
    <text evidence="5">Regulatory subunit of S-adenosylmethionine synthetase 2, an enzyme that catalyzes the formation of S-adenosylmethionine from methionine and ATP. Regulates MAT2A catalytic activity by changing its kinetic properties, increasing its affinity for L-methionine. Can bind NADP (in vitro).</text>
</comment>
<dbReference type="OrthoDB" id="6235964at2759"/>
<dbReference type="InterPro" id="IPR005913">
    <property type="entry name" value="dTDP_dehydrorham_reduct"/>
</dbReference>
<organism evidence="8 9">
    <name type="scientific">Nephila pilipes</name>
    <name type="common">Giant wood spider</name>
    <name type="synonym">Nephila maculata</name>
    <dbReference type="NCBI Taxonomy" id="299642"/>
    <lineage>
        <taxon>Eukaryota</taxon>
        <taxon>Metazoa</taxon>
        <taxon>Ecdysozoa</taxon>
        <taxon>Arthropoda</taxon>
        <taxon>Chelicerata</taxon>
        <taxon>Arachnida</taxon>
        <taxon>Araneae</taxon>
        <taxon>Araneomorphae</taxon>
        <taxon>Entelegynae</taxon>
        <taxon>Araneoidea</taxon>
        <taxon>Nephilidae</taxon>
        <taxon>Nephila</taxon>
    </lineage>
</organism>
<dbReference type="PANTHER" id="PTHR10491:SF4">
    <property type="entry name" value="METHIONINE ADENOSYLTRANSFERASE 2 SUBUNIT BETA"/>
    <property type="match status" value="1"/>
</dbReference>
<reference evidence="8" key="1">
    <citation type="submission" date="2020-08" db="EMBL/GenBank/DDBJ databases">
        <title>Multicomponent nature underlies the extraordinary mechanical properties of spider dragline silk.</title>
        <authorList>
            <person name="Kono N."/>
            <person name="Nakamura H."/>
            <person name="Mori M."/>
            <person name="Yoshida Y."/>
            <person name="Ohtoshi R."/>
            <person name="Malay A.D."/>
            <person name="Moran D.A.P."/>
            <person name="Tomita M."/>
            <person name="Numata K."/>
            <person name="Arakawa K."/>
        </authorList>
    </citation>
    <scope>NUCLEOTIDE SEQUENCE</scope>
</reference>
<dbReference type="Pfam" id="PF04321">
    <property type="entry name" value="RmlD_sub_bind"/>
    <property type="match status" value="1"/>
</dbReference>
<comment type="pathway">
    <text evidence="1">Amino-acid biosynthesis; S-adenosyl-L-methionine biosynthesis; S-adenosyl-L-methionine from L-methionine: step 1/1.</text>
</comment>
<gene>
    <name evidence="8" type="primary">Mat2b</name>
    <name evidence="8" type="ORF">NPIL_389421</name>
</gene>
<comment type="similarity">
    <text evidence="2">Belongs to the dTDP-4-dehydrorhamnose reductase family. MAT2B subfamily.</text>
</comment>
<evidence type="ECO:0000256" key="4">
    <source>
        <dbReference type="ARBA" id="ARBA00029977"/>
    </source>
</evidence>
<evidence type="ECO:0000256" key="2">
    <source>
        <dbReference type="ARBA" id="ARBA00008656"/>
    </source>
</evidence>
<dbReference type="FunFam" id="3.40.50.720:FF:000357">
    <property type="entry name" value="Methionine adenosyltransferase 2 subunit beta"/>
    <property type="match status" value="1"/>
</dbReference>
<evidence type="ECO:0000256" key="6">
    <source>
        <dbReference type="ARBA" id="ARBA00046786"/>
    </source>
</evidence>
<evidence type="ECO:0000256" key="1">
    <source>
        <dbReference type="ARBA" id="ARBA00005224"/>
    </source>
</evidence>
<dbReference type="InterPro" id="IPR036291">
    <property type="entry name" value="NAD(P)-bd_dom_sf"/>
</dbReference>